<protein>
    <submittedName>
        <fullName evidence="2">Conserved hypothetical membrane protein</fullName>
    </submittedName>
</protein>
<keyword evidence="1" id="KW-0812">Transmembrane</keyword>
<dbReference type="AlphaFoldDB" id="A0A1C3TNX4"/>
<keyword evidence="1" id="KW-1133">Transmembrane helix</keyword>
<reference evidence="3" key="1">
    <citation type="submission" date="2016-07" db="EMBL/GenBank/DDBJ databases">
        <authorList>
            <person name="Jaenicke Sebastian"/>
        </authorList>
    </citation>
    <scope>NUCLEOTIDE SEQUENCE [LARGE SCALE GENOMIC DNA]</scope>
</reference>
<sequence>MAQGHGQGVHLAARSGVLNDTMTSSAGGLLKWMALLLMTGDHVAKVLGDGCFPVVSELGRIAFPLFALVLAYTTWRRRAQVRAQAAAVGHSGPAGTCTGVRLLGAVQCAAERCPGRGGDLEHPAQRMAAARHVRPGRSTAAGLQLERIDSCACRPGVVFRLRIVPHAPRQAAPRNGFRDWSESRTVRLSVLQGSFVPLCCWNVSGWALLANRDFPIPRTRWAFYIYYVGHLALLAALARTMAVHAA</sequence>
<dbReference type="Proteomes" id="UP000093071">
    <property type="component" value="Chromosome I"/>
</dbReference>
<name>A0A1C3TNX4_XANCT</name>
<evidence type="ECO:0000313" key="3">
    <source>
        <dbReference type="Proteomes" id="UP000093071"/>
    </source>
</evidence>
<accession>A0A1C3TNX4</accession>
<organism evidence="2 3">
    <name type="scientific">Xanthomonas translucens pv. translucens DSM 18974</name>
    <dbReference type="NCBI Taxonomy" id="1261556"/>
    <lineage>
        <taxon>Bacteria</taxon>
        <taxon>Pseudomonadati</taxon>
        <taxon>Pseudomonadota</taxon>
        <taxon>Gammaproteobacteria</taxon>
        <taxon>Lysobacterales</taxon>
        <taxon>Lysobacteraceae</taxon>
        <taxon>Xanthomonas</taxon>
        <taxon>Xanthomonas translucens group</taxon>
    </lineage>
</organism>
<dbReference type="Pfam" id="PF05857">
    <property type="entry name" value="TraX"/>
    <property type="match status" value="1"/>
</dbReference>
<gene>
    <name evidence="2" type="ORF">BN444_00468</name>
</gene>
<proteinExistence type="predicted"/>
<dbReference type="PATRIC" id="fig|1261556.5.peg.2314"/>
<dbReference type="EMBL" id="LT604072">
    <property type="protein sequence ID" value="SCB04959.1"/>
    <property type="molecule type" value="Genomic_DNA"/>
</dbReference>
<feature type="transmembrane region" description="Helical" evidence="1">
    <location>
        <begin position="221"/>
        <end position="242"/>
    </location>
</feature>
<evidence type="ECO:0000313" key="2">
    <source>
        <dbReference type="EMBL" id="SCB04959.1"/>
    </source>
</evidence>
<feature type="transmembrane region" description="Helical" evidence="1">
    <location>
        <begin position="58"/>
        <end position="75"/>
    </location>
</feature>
<keyword evidence="1" id="KW-0472">Membrane</keyword>
<dbReference type="InterPro" id="IPR008875">
    <property type="entry name" value="TraX"/>
</dbReference>
<evidence type="ECO:0000256" key="1">
    <source>
        <dbReference type="SAM" id="Phobius"/>
    </source>
</evidence>